<dbReference type="EMBL" id="JAELVF020000004">
    <property type="protein sequence ID" value="MBU7600578.1"/>
    <property type="molecule type" value="Genomic_DNA"/>
</dbReference>
<reference evidence="2" key="1">
    <citation type="submission" date="2021-06" db="EMBL/GenBank/DDBJ databases">
        <title>Sequencing of actinobacteria type strains.</title>
        <authorList>
            <person name="Nguyen G.-S."/>
            <person name="Wentzel A."/>
        </authorList>
    </citation>
    <scope>NUCLEOTIDE SEQUENCE</scope>
    <source>
        <strain evidence="2">P38-E01</strain>
    </source>
</reference>
<dbReference type="PROSITE" id="PS51186">
    <property type="entry name" value="GNAT"/>
    <property type="match status" value="1"/>
</dbReference>
<evidence type="ECO:0000313" key="3">
    <source>
        <dbReference type="Proteomes" id="UP000694501"/>
    </source>
</evidence>
<dbReference type="GO" id="GO:0008999">
    <property type="term" value="F:protein-N-terminal-alanine acetyltransferase activity"/>
    <property type="evidence" value="ECO:0007669"/>
    <property type="project" value="TreeGrafter"/>
</dbReference>
<feature type="domain" description="N-acetyltransferase" evidence="1">
    <location>
        <begin position="28"/>
        <end position="193"/>
    </location>
</feature>
<dbReference type="Proteomes" id="UP000694501">
    <property type="component" value="Unassembled WGS sequence"/>
</dbReference>
<dbReference type="AlphaFoldDB" id="A0A949JI59"/>
<sequence>MPLLISPLLDPARLAQGAQPSLGAEGGLVLRPWRTEDAEALVEVFADPVTRRWHNRRLDDAEEARRWIGGWRDAWTAGGGAHWAVADGRSDEVRGRLSLARFVAMSGQAEVTYWTAPRARGAGVATCAVRAAGEWALAEPRFHRLELTHSVHNEASCRVAHRCGYALEGTRRRALLHCDGLHDAHLHARLRASEPER</sequence>
<evidence type="ECO:0000313" key="2">
    <source>
        <dbReference type="EMBL" id="MBU7600578.1"/>
    </source>
</evidence>
<dbReference type="GO" id="GO:0005737">
    <property type="term" value="C:cytoplasm"/>
    <property type="evidence" value="ECO:0007669"/>
    <property type="project" value="TreeGrafter"/>
</dbReference>
<dbReference type="PANTHER" id="PTHR43441:SF10">
    <property type="entry name" value="ACETYLTRANSFERASE"/>
    <property type="match status" value="1"/>
</dbReference>
<dbReference type="Pfam" id="PF13302">
    <property type="entry name" value="Acetyltransf_3"/>
    <property type="match status" value="1"/>
</dbReference>
<gene>
    <name evidence="2" type="ORF">JGS22_023840</name>
</gene>
<protein>
    <submittedName>
        <fullName evidence="2">GNAT family N-acetyltransferase</fullName>
    </submittedName>
</protein>
<dbReference type="InterPro" id="IPR000182">
    <property type="entry name" value="GNAT_dom"/>
</dbReference>
<comment type="caution">
    <text evidence="2">The sequence shown here is derived from an EMBL/GenBank/DDBJ whole genome shotgun (WGS) entry which is preliminary data.</text>
</comment>
<dbReference type="RefSeq" id="WP_216815142.1">
    <property type="nucleotide sequence ID" value="NZ_JAELVF020000004.1"/>
</dbReference>
<evidence type="ECO:0000259" key="1">
    <source>
        <dbReference type="PROSITE" id="PS51186"/>
    </source>
</evidence>
<name>A0A949JI59_9ACTN</name>
<keyword evidence="3" id="KW-1185">Reference proteome</keyword>
<organism evidence="2 3">
    <name type="scientific">Streptomyces tardus</name>
    <dbReference type="NCBI Taxonomy" id="2780544"/>
    <lineage>
        <taxon>Bacteria</taxon>
        <taxon>Bacillati</taxon>
        <taxon>Actinomycetota</taxon>
        <taxon>Actinomycetes</taxon>
        <taxon>Kitasatosporales</taxon>
        <taxon>Streptomycetaceae</taxon>
        <taxon>Streptomyces</taxon>
    </lineage>
</organism>
<dbReference type="PANTHER" id="PTHR43441">
    <property type="entry name" value="RIBOSOMAL-PROTEIN-SERINE ACETYLTRANSFERASE"/>
    <property type="match status" value="1"/>
</dbReference>
<dbReference type="GO" id="GO:1990189">
    <property type="term" value="F:protein N-terminal-serine acetyltransferase activity"/>
    <property type="evidence" value="ECO:0007669"/>
    <property type="project" value="TreeGrafter"/>
</dbReference>
<proteinExistence type="predicted"/>
<dbReference type="InterPro" id="IPR051908">
    <property type="entry name" value="Ribosomal_N-acetyltransferase"/>
</dbReference>
<accession>A0A949JI59</accession>